<evidence type="ECO:0000313" key="3">
    <source>
        <dbReference type="EMBL" id="CEL68399.1"/>
    </source>
</evidence>
<reference evidence="2" key="1">
    <citation type="submission" date="2011-02" db="EMBL/GenBank/DDBJ databases">
        <authorList>
            <person name="Aslett M."/>
        </authorList>
    </citation>
    <scope>NUCLEOTIDE SEQUENCE</scope>
    <source>
        <strain evidence="2">Liverpool</strain>
    </source>
</reference>
<dbReference type="OrthoDB" id="439485at2759"/>
<proteinExistence type="predicted"/>
<dbReference type="RefSeq" id="XP_003881125.1">
    <property type="nucleotide sequence ID" value="XM_003881076.1"/>
</dbReference>
<dbReference type="Proteomes" id="UP000007494">
    <property type="component" value="Chromosome IX"/>
</dbReference>
<reference evidence="3" key="4">
    <citation type="journal article" date="2015" name="PLoS ONE">
        <title>Comprehensive Evaluation of Toxoplasma gondii VEG and Neospora caninum LIV Genomes with Tachyzoite Stage Transcriptome and Proteome Defines Novel Transcript Features.</title>
        <authorList>
            <person name="Ramaprasad A."/>
            <person name="Mourier T."/>
            <person name="Naeem R."/>
            <person name="Malas T.B."/>
            <person name="Moussa E."/>
            <person name="Panigrahi A."/>
            <person name="Vermont S.J."/>
            <person name="Otto T.D."/>
            <person name="Wastling J."/>
            <person name="Pain A."/>
        </authorList>
    </citation>
    <scope>NUCLEOTIDE SEQUENCE</scope>
    <source>
        <strain evidence="3">Liverpool</strain>
    </source>
</reference>
<dbReference type="EMBL" id="LN714484">
    <property type="protein sequence ID" value="CEL68399.1"/>
    <property type="molecule type" value="Genomic_DNA"/>
</dbReference>
<protein>
    <submittedName>
        <fullName evidence="2">Uncharacterized protein</fullName>
    </submittedName>
</protein>
<dbReference type="Pfam" id="PF15305">
    <property type="entry name" value="IFT43"/>
    <property type="match status" value="1"/>
</dbReference>
<feature type="compositionally biased region" description="Polar residues" evidence="1">
    <location>
        <begin position="55"/>
        <end position="74"/>
    </location>
</feature>
<keyword evidence="4" id="KW-1185">Reference proteome</keyword>
<dbReference type="GeneID" id="13440078"/>
<dbReference type="AlphaFoldDB" id="F0VBV8"/>
<dbReference type="InterPro" id="IPR029302">
    <property type="entry name" value="IFT43"/>
</dbReference>
<organism evidence="2 4">
    <name type="scientific">Neospora caninum (strain Liverpool)</name>
    <dbReference type="NCBI Taxonomy" id="572307"/>
    <lineage>
        <taxon>Eukaryota</taxon>
        <taxon>Sar</taxon>
        <taxon>Alveolata</taxon>
        <taxon>Apicomplexa</taxon>
        <taxon>Conoidasida</taxon>
        <taxon>Coccidia</taxon>
        <taxon>Eucoccidiorida</taxon>
        <taxon>Eimeriorina</taxon>
        <taxon>Sarcocystidae</taxon>
        <taxon>Neospora</taxon>
    </lineage>
</organism>
<evidence type="ECO:0000313" key="4">
    <source>
        <dbReference type="Proteomes" id="UP000007494"/>
    </source>
</evidence>
<reference evidence="2" key="2">
    <citation type="submission" date="2011-03" db="EMBL/GenBank/DDBJ databases">
        <title>Comparative genomics and transcriptomics of Neospora caninum and Toxoplasma gondii.</title>
        <authorList>
            <person name="Reid A.J."/>
            <person name="Sohal A."/>
            <person name="Harris D."/>
            <person name="Quail M."/>
            <person name="Sanders M."/>
            <person name="Berriman M."/>
            <person name="Wastling J.M."/>
            <person name="Pain A."/>
        </authorList>
    </citation>
    <scope>NUCLEOTIDE SEQUENCE</scope>
    <source>
        <strain evidence="2">Liverpool</strain>
    </source>
</reference>
<feature type="region of interest" description="Disordered" evidence="1">
    <location>
        <begin position="37"/>
        <end position="88"/>
    </location>
</feature>
<dbReference type="InParanoid" id="F0VBV8"/>
<dbReference type="EMBL" id="FR823385">
    <property type="protein sequence ID" value="CBZ51092.1"/>
    <property type="molecule type" value="Genomic_DNA"/>
</dbReference>
<evidence type="ECO:0000313" key="2">
    <source>
        <dbReference type="EMBL" id="CBZ51092.1"/>
    </source>
</evidence>
<dbReference type="GO" id="GO:0030991">
    <property type="term" value="C:intraciliary transport particle A"/>
    <property type="evidence" value="ECO:0007669"/>
    <property type="project" value="InterPro"/>
</dbReference>
<sequence length="152" mass="16859">MWHHKATSRNTDDVVEDVRFRGEAAGVRVQSGHWADECRVDRIPEIPDAGDVDESGQNSEGQVETPSLEDSGTPTPAPTEEKEKDLRTRLNCNPEFGINLAPLLVGLCADPSVIEKDEPWDYDAIFQQVTEDLLRESIEDNSQKGSGQQQAK</sequence>
<feature type="compositionally biased region" description="Basic and acidic residues" evidence="1">
    <location>
        <begin position="79"/>
        <end position="88"/>
    </location>
</feature>
<name>F0VBV8_NEOCL</name>
<gene>
    <name evidence="3" type="ORF">BN1204_041670</name>
    <name evidence="2" type="ORF">NCLIV_041670</name>
</gene>
<evidence type="ECO:0000256" key="1">
    <source>
        <dbReference type="SAM" id="MobiDB-lite"/>
    </source>
</evidence>
<accession>F0VBV8</accession>
<dbReference type="VEuPathDB" id="ToxoDB:NCLIV_041670"/>
<reference evidence="4" key="3">
    <citation type="journal article" date="2012" name="PLoS Pathog.">
        <title>Comparative genomics of the apicomplexan parasites Toxoplasma gondii and Neospora caninum: Coccidia differing in host range and transmission strategy.</title>
        <authorList>
            <person name="Reid A.J."/>
            <person name="Vermont S.J."/>
            <person name="Cotton J.A."/>
            <person name="Harris D."/>
            <person name="Hill-Cawthorne G.A."/>
            <person name="Konen-Waisman S."/>
            <person name="Latham S.M."/>
            <person name="Mourier T."/>
            <person name="Norton R."/>
            <person name="Quail M.A."/>
            <person name="Sanders M."/>
            <person name="Shanmugam D."/>
            <person name="Sohal A."/>
            <person name="Wasmuth J.D."/>
            <person name="Brunk B."/>
            <person name="Grigg M.E."/>
            <person name="Howard J.C."/>
            <person name="Parkinson J."/>
            <person name="Roos D.S."/>
            <person name="Trees A.J."/>
            <person name="Berriman M."/>
            <person name="Pain A."/>
            <person name="Wastling J.M."/>
        </authorList>
    </citation>
    <scope>NUCLEOTIDE SEQUENCE [LARGE SCALE GENOMIC DNA]</scope>
    <source>
        <strain evidence="4">Liverpool</strain>
    </source>
</reference>